<sequence length="253" mass="29051">MNTYKTSEIAEYNDIHPNTVRLYEKLALIPKAKRKPNGYRIFTDFHMEQTRLVRTALKIEVLQNGLRKTVIEIVKASAAGNFDRAILLTESCLEKIKREQQNAEEALVIADRLLSGGELEADDTLLTRQQAAHRLQISIDALRNWEMNGLLTIKRKQNGYRVYTNEDLQRLTIIRSLRCANYSLAAILRMLQAFSDNPRTDLRAAIDTPEEGEDIVSACDKLLTSLQQAEKISYIMLSRLREMRERFSTNPPL</sequence>
<evidence type="ECO:0000256" key="1">
    <source>
        <dbReference type="ARBA" id="ARBA00023015"/>
    </source>
</evidence>
<dbReference type="InterPro" id="IPR009061">
    <property type="entry name" value="DNA-bd_dom_put_sf"/>
</dbReference>
<feature type="domain" description="HTH merR-type" evidence="4">
    <location>
        <begin position="125"/>
        <end position="193"/>
    </location>
</feature>
<dbReference type="Gene3D" id="1.10.1660.10">
    <property type="match status" value="2"/>
</dbReference>
<dbReference type="RefSeq" id="WP_120461661.1">
    <property type="nucleotide sequence ID" value="NZ_BMIW01000066.1"/>
</dbReference>
<comment type="caution">
    <text evidence="5">The sequence shown here is derived from an EMBL/GenBank/DDBJ whole genome shotgun (WGS) entry which is preliminary data.</text>
</comment>
<dbReference type="PANTHER" id="PTHR30204:SF94">
    <property type="entry name" value="HEAVY METAL-DEPENDENT TRANSCRIPTIONAL REGULATOR HI_0293-RELATED"/>
    <property type="match status" value="1"/>
</dbReference>
<dbReference type="CDD" id="cd00592">
    <property type="entry name" value="HTH_MerR-like"/>
    <property type="match status" value="1"/>
</dbReference>
<dbReference type="PROSITE" id="PS50937">
    <property type="entry name" value="HTH_MERR_2"/>
    <property type="match status" value="2"/>
</dbReference>
<keyword evidence="3" id="KW-0804">Transcription</keyword>
<keyword evidence="1" id="KW-0805">Transcription regulation</keyword>
<dbReference type="Pfam" id="PF13411">
    <property type="entry name" value="MerR_1"/>
    <property type="match status" value="1"/>
</dbReference>
<protein>
    <submittedName>
        <fullName evidence="5">MerR family transcriptional regulator</fullName>
    </submittedName>
</protein>
<feature type="domain" description="HTH merR-type" evidence="4">
    <location>
        <begin position="3"/>
        <end position="44"/>
    </location>
</feature>
<reference evidence="6" key="1">
    <citation type="journal article" date="2019" name="Int. J. Syst. Evol. Microbiol.">
        <title>The Global Catalogue of Microorganisms (GCM) 10K type strain sequencing project: providing services to taxonomists for standard genome sequencing and annotation.</title>
        <authorList>
            <consortium name="The Broad Institute Genomics Platform"/>
            <consortium name="The Broad Institute Genome Sequencing Center for Infectious Disease"/>
            <person name="Wu L."/>
            <person name="Ma J."/>
        </authorList>
    </citation>
    <scope>NUCLEOTIDE SEQUENCE [LARGE SCALE GENOMIC DNA]</scope>
    <source>
        <strain evidence="6">CGMCC 1.15420</strain>
    </source>
</reference>
<dbReference type="SUPFAM" id="SSF46955">
    <property type="entry name" value="Putative DNA-binding domain"/>
    <property type="match status" value="2"/>
</dbReference>
<dbReference type="Pfam" id="PF00376">
    <property type="entry name" value="MerR"/>
    <property type="match status" value="1"/>
</dbReference>
<organism evidence="5 6">
    <name type="scientific">Paenibacillus aceti</name>
    <dbReference type="NCBI Taxonomy" id="1820010"/>
    <lineage>
        <taxon>Bacteria</taxon>
        <taxon>Bacillati</taxon>
        <taxon>Bacillota</taxon>
        <taxon>Bacilli</taxon>
        <taxon>Bacillales</taxon>
        <taxon>Paenibacillaceae</taxon>
        <taxon>Paenibacillus</taxon>
    </lineage>
</organism>
<evidence type="ECO:0000259" key="4">
    <source>
        <dbReference type="PROSITE" id="PS50937"/>
    </source>
</evidence>
<dbReference type="InterPro" id="IPR047057">
    <property type="entry name" value="MerR_fam"/>
</dbReference>
<evidence type="ECO:0000313" key="6">
    <source>
        <dbReference type="Proteomes" id="UP000608420"/>
    </source>
</evidence>
<accession>A0ABQ1W9W2</accession>
<gene>
    <name evidence="5" type="ORF">GCM10010913_47890</name>
</gene>
<dbReference type="Proteomes" id="UP000608420">
    <property type="component" value="Unassembled WGS sequence"/>
</dbReference>
<evidence type="ECO:0000313" key="5">
    <source>
        <dbReference type="EMBL" id="GGG20123.1"/>
    </source>
</evidence>
<dbReference type="InterPro" id="IPR000551">
    <property type="entry name" value="MerR-type_HTH_dom"/>
</dbReference>
<dbReference type="PANTHER" id="PTHR30204">
    <property type="entry name" value="REDOX-CYCLING DRUG-SENSING TRANSCRIPTIONAL ACTIVATOR SOXR"/>
    <property type="match status" value="1"/>
</dbReference>
<proteinExistence type="predicted"/>
<evidence type="ECO:0000256" key="2">
    <source>
        <dbReference type="ARBA" id="ARBA00023125"/>
    </source>
</evidence>
<dbReference type="SMART" id="SM00422">
    <property type="entry name" value="HTH_MERR"/>
    <property type="match status" value="2"/>
</dbReference>
<evidence type="ECO:0000256" key="3">
    <source>
        <dbReference type="ARBA" id="ARBA00023163"/>
    </source>
</evidence>
<keyword evidence="2" id="KW-0238">DNA-binding</keyword>
<name>A0ABQ1W9W2_9BACL</name>
<keyword evidence="6" id="KW-1185">Reference proteome</keyword>
<dbReference type="EMBL" id="BMIW01000066">
    <property type="protein sequence ID" value="GGG20123.1"/>
    <property type="molecule type" value="Genomic_DNA"/>
</dbReference>